<evidence type="ECO:0000313" key="3">
    <source>
        <dbReference type="Proteomes" id="UP000800235"/>
    </source>
</evidence>
<proteinExistence type="predicted"/>
<feature type="non-terminal residue" evidence="2">
    <location>
        <position position="1"/>
    </location>
</feature>
<name>A0A9P4NMF8_9PEZI</name>
<keyword evidence="1" id="KW-0812">Transmembrane</keyword>
<feature type="transmembrane region" description="Helical" evidence="1">
    <location>
        <begin position="24"/>
        <end position="46"/>
    </location>
</feature>
<reference evidence="2" key="1">
    <citation type="journal article" date="2020" name="Stud. Mycol.">
        <title>101 Dothideomycetes genomes: a test case for predicting lifestyles and emergence of pathogens.</title>
        <authorList>
            <person name="Haridas S."/>
            <person name="Albert R."/>
            <person name="Binder M."/>
            <person name="Bloem J."/>
            <person name="Labutti K."/>
            <person name="Salamov A."/>
            <person name="Andreopoulos B."/>
            <person name="Baker S."/>
            <person name="Barry K."/>
            <person name="Bills G."/>
            <person name="Bluhm B."/>
            <person name="Cannon C."/>
            <person name="Castanera R."/>
            <person name="Culley D."/>
            <person name="Daum C."/>
            <person name="Ezra D."/>
            <person name="Gonzalez J."/>
            <person name="Henrissat B."/>
            <person name="Kuo A."/>
            <person name="Liang C."/>
            <person name="Lipzen A."/>
            <person name="Lutzoni F."/>
            <person name="Magnuson J."/>
            <person name="Mondo S."/>
            <person name="Nolan M."/>
            <person name="Ohm R."/>
            <person name="Pangilinan J."/>
            <person name="Park H.-J."/>
            <person name="Ramirez L."/>
            <person name="Alfaro M."/>
            <person name="Sun H."/>
            <person name="Tritt A."/>
            <person name="Yoshinaga Y."/>
            <person name="Zwiers L.-H."/>
            <person name="Turgeon B."/>
            <person name="Goodwin S."/>
            <person name="Spatafora J."/>
            <person name="Crous P."/>
            <person name="Grigoriev I."/>
        </authorList>
    </citation>
    <scope>NUCLEOTIDE SEQUENCE</scope>
    <source>
        <strain evidence="2">CBS 130266</strain>
    </source>
</reference>
<evidence type="ECO:0000313" key="2">
    <source>
        <dbReference type="EMBL" id="KAF2428112.1"/>
    </source>
</evidence>
<keyword evidence="3" id="KW-1185">Reference proteome</keyword>
<organism evidence="2 3">
    <name type="scientific">Tothia fuscella</name>
    <dbReference type="NCBI Taxonomy" id="1048955"/>
    <lineage>
        <taxon>Eukaryota</taxon>
        <taxon>Fungi</taxon>
        <taxon>Dikarya</taxon>
        <taxon>Ascomycota</taxon>
        <taxon>Pezizomycotina</taxon>
        <taxon>Dothideomycetes</taxon>
        <taxon>Pleosporomycetidae</taxon>
        <taxon>Venturiales</taxon>
        <taxon>Cylindrosympodiaceae</taxon>
        <taxon>Tothia</taxon>
    </lineage>
</organism>
<dbReference type="EMBL" id="MU007056">
    <property type="protein sequence ID" value="KAF2428112.1"/>
    <property type="molecule type" value="Genomic_DNA"/>
</dbReference>
<dbReference type="AlphaFoldDB" id="A0A9P4NMF8"/>
<keyword evidence="1" id="KW-1133">Transmembrane helix</keyword>
<accession>A0A9P4NMF8</accession>
<evidence type="ECO:0000256" key="1">
    <source>
        <dbReference type="SAM" id="Phobius"/>
    </source>
</evidence>
<keyword evidence="1" id="KW-0472">Membrane</keyword>
<dbReference type="Proteomes" id="UP000800235">
    <property type="component" value="Unassembled WGS sequence"/>
</dbReference>
<protein>
    <submittedName>
        <fullName evidence="2">Uncharacterized protein</fullName>
    </submittedName>
</protein>
<sequence length="70" mass="8563">HTAAIEDQFRGLCTPTSEERRDAFAFYLCTSRFLFLYFVEIVYYFVHSLPASYFYNSWEFKIYLIFKYLL</sequence>
<gene>
    <name evidence="2" type="ORF">EJ08DRAFT_735803</name>
</gene>
<comment type="caution">
    <text evidence="2">The sequence shown here is derived from an EMBL/GenBank/DDBJ whole genome shotgun (WGS) entry which is preliminary data.</text>
</comment>